<gene>
    <name evidence="2" type="ORF">ABIF29_004737</name>
    <name evidence="1" type="ORF">JOH49_006421</name>
</gene>
<evidence type="ECO:0000313" key="1">
    <source>
        <dbReference type="EMBL" id="MBP1296668.1"/>
    </source>
</evidence>
<sequence length="36" mass="4165">MNSEDMKRLVADFNRDWPEVTRTRDLLVLAEEATAA</sequence>
<evidence type="ECO:0000313" key="2">
    <source>
        <dbReference type="EMBL" id="MEY9317938.1"/>
    </source>
</evidence>
<proteinExistence type="predicted"/>
<name>A0A8I1YB14_BRAEL</name>
<dbReference type="Proteomes" id="UP000673383">
    <property type="component" value="Unassembled WGS sequence"/>
</dbReference>
<evidence type="ECO:0000313" key="3">
    <source>
        <dbReference type="Proteomes" id="UP000673383"/>
    </source>
</evidence>
<protein>
    <submittedName>
        <fullName evidence="1">Uncharacterized protein</fullName>
    </submittedName>
</protein>
<dbReference type="EMBL" id="JAFICZ010000001">
    <property type="protein sequence ID" value="MBP1296668.1"/>
    <property type="molecule type" value="Genomic_DNA"/>
</dbReference>
<reference evidence="1" key="1">
    <citation type="submission" date="2021-02" db="EMBL/GenBank/DDBJ databases">
        <title>Genomic Encyclopedia of Type Strains, Phase IV (KMG-V): Genome sequencing to study the core and pangenomes of soil and plant-associated prokaryotes.</title>
        <authorList>
            <person name="Whitman W."/>
        </authorList>
    </citation>
    <scope>NUCLEOTIDE SEQUENCE</scope>
    <source>
        <strain evidence="1">USDA 406</strain>
    </source>
</reference>
<dbReference type="AlphaFoldDB" id="A0A8I1YB14"/>
<organism evidence="1 3">
    <name type="scientific">Bradyrhizobium elkanii</name>
    <dbReference type="NCBI Taxonomy" id="29448"/>
    <lineage>
        <taxon>Bacteria</taxon>
        <taxon>Pseudomonadati</taxon>
        <taxon>Pseudomonadota</taxon>
        <taxon>Alphaproteobacteria</taxon>
        <taxon>Hyphomicrobiales</taxon>
        <taxon>Nitrobacteraceae</taxon>
        <taxon>Bradyrhizobium</taxon>
    </lineage>
</organism>
<dbReference type="EMBL" id="JBGBZA010000002">
    <property type="protein sequence ID" value="MEY9317938.1"/>
    <property type="molecule type" value="Genomic_DNA"/>
</dbReference>
<comment type="caution">
    <text evidence="1">The sequence shown here is derived from an EMBL/GenBank/DDBJ whole genome shotgun (WGS) entry which is preliminary data.</text>
</comment>
<evidence type="ECO:0000313" key="4">
    <source>
        <dbReference type="Proteomes" id="UP001565471"/>
    </source>
</evidence>
<dbReference type="Proteomes" id="UP001565471">
    <property type="component" value="Unassembled WGS sequence"/>
</dbReference>
<accession>A0A8I1YB14</accession>
<reference evidence="2 4" key="2">
    <citation type="submission" date="2024-07" db="EMBL/GenBank/DDBJ databases">
        <title>Genomic Encyclopedia of Type Strains, Phase V (KMG-V): Genome sequencing to study the core and pangenomes of soil and plant-associated prokaryotes.</title>
        <authorList>
            <person name="Whitman W."/>
        </authorList>
    </citation>
    <scope>NUCLEOTIDE SEQUENCE [LARGE SCALE GENOMIC DNA]</scope>
    <source>
        <strain evidence="2 4">USDA 415</strain>
    </source>
</reference>
<keyword evidence="4" id="KW-1185">Reference proteome</keyword>